<evidence type="ECO:0000313" key="2">
    <source>
        <dbReference type="Proteomes" id="UP000234667"/>
    </source>
</evidence>
<dbReference type="EMBL" id="PIDR01000211">
    <property type="protein sequence ID" value="PLO71702.1"/>
    <property type="molecule type" value="Genomic_DNA"/>
</dbReference>
<protein>
    <submittedName>
        <fullName evidence="1">Autoinducer kinase</fullName>
    </submittedName>
</protein>
<reference evidence="1 2" key="2">
    <citation type="submission" date="2018-01" db="EMBL/GenBank/DDBJ databases">
        <title>Genomic study of Klebsiella pneumoniae.</title>
        <authorList>
            <person name="Yang Y."/>
            <person name="Bicalho R."/>
        </authorList>
    </citation>
    <scope>NUCLEOTIDE SEQUENCE [LARGE SCALE GENOMIC DNA]</scope>
    <source>
        <strain evidence="1 2">A10</strain>
    </source>
</reference>
<dbReference type="GO" id="GO:0016301">
    <property type="term" value="F:kinase activity"/>
    <property type="evidence" value="ECO:0007669"/>
    <property type="project" value="UniProtKB-KW"/>
</dbReference>
<organism evidence="1 2">
    <name type="scientific">Klebsiella michiganensis</name>
    <dbReference type="NCBI Taxonomy" id="1134687"/>
    <lineage>
        <taxon>Bacteria</taxon>
        <taxon>Pseudomonadati</taxon>
        <taxon>Pseudomonadota</taxon>
        <taxon>Gammaproteobacteria</taxon>
        <taxon>Enterobacterales</taxon>
        <taxon>Enterobacteriaceae</taxon>
        <taxon>Klebsiella/Raoultella group</taxon>
        <taxon>Klebsiella</taxon>
    </lineage>
</organism>
<sequence>VYAEQLGLVDSGLTTSMWQAPGLTRRAPVAPSP</sequence>
<evidence type="ECO:0000313" key="1">
    <source>
        <dbReference type="EMBL" id="PLO71702.1"/>
    </source>
</evidence>
<dbReference type="AlphaFoldDB" id="A0A2J5Q0B9"/>
<accession>A0A2J5Q0B9</accession>
<keyword evidence="1" id="KW-0418">Kinase</keyword>
<comment type="caution">
    <text evidence="1">The sequence shown here is derived from an EMBL/GenBank/DDBJ whole genome shotgun (WGS) entry which is preliminary data.</text>
</comment>
<name>A0A2J5Q0B9_9ENTR</name>
<proteinExistence type="predicted"/>
<gene>
    <name evidence="1" type="ORF">CWN49_09410</name>
</gene>
<reference evidence="1 2" key="1">
    <citation type="submission" date="2017-11" db="EMBL/GenBank/DDBJ databases">
        <authorList>
            <person name="Han C.G."/>
        </authorList>
    </citation>
    <scope>NUCLEOTIDE SEQUENCE [LARGE SCALE GENOMIC DNA]</scope>
    <source>
        <strain evidence="1 2">A10</strain>
    </source>
</reference>
<keyword evidence="1" id="KW-0808">Transferase</keyword>
<feature type="non-terminal residue" evidence="1">
    <location>
        <position position="1"/>
    </location>
</feature>
<dbReference type="Proteomes" id="UP000234667">
    <property type="component" value="Unassembled WGS sequence"/>
</dbReference>